<name>A0A7J6JKA8_COLFN</name>
<dbReference type="EMBL" id="ANPB02000002">
    <property type="protein sequence ID" value="KAF4489714.1"/>
    <property type="molecule type" value="Genomic_DNA"/>
</dbReference>
<keyword evidence="2" id="KW-1185">Reference proteome</keyword>
<sequence>MQSPAHVSRIVSCLSQQSRPRLVTAPCPVAAQHNDLSGGAVASESRRPSFSLAETQRHGTTLTTSVVLRGASDGML</sequence>
<evidence type="ECO:0000313" key="2">
    <source>
        <dbReference type="Proteomes" id="UP000011096"/>
    </source>
</evidence>
<comment type="caution">
    <text evidence="1">The sequence shown here is derived from an EMBL/GenBank/DDBJ whole genome shotgun (WGS) entry which is preliminary data.</text>
</comment>
<accession>A0A7J6JKA8</accession>
<dbReference type="RefSeq" id="XP_066009544.1">
    <property type="nucleotide sequence ID" value="XM_066151142.1"/>
</dbReference>
<organism evidence="1 2">
    <name type="scientific">Colletotrichum fructicola (strain Nara gc5)</name>
    <name type="common">Anthracnose fungus</name>
    <name type="synonym">Colletotrichum gloeosporioides (strain Nara gc5)</name>
    <dbReference type="NCBI Taxonomy" id="1213859"/>
    <lineage>
        <taxon>Eukaryota</taxon>
        <taxon>Fungi</taxon>
        <taxon>Dikarya</taxon>
        <taxon>Ascomycota</taxon>
        <taxon>Pezizomycotina</taxon>
        <taxon>Sordariomycetes</taxon>
        <taxon>Hypocreomycetidae</taxon>
        <taxon>Glomerellales</taxon>
        <taxon>Glomerellaceae</taxon>
        <taxon>Colletotrichum</taxon>
        <taxon>Colletotrichum gloeosporioides species complex</taxon>
    </lineage>
</organism>
<reference evidence="1 2" key="2">
    <citation type="submission" date="2020-04" db="EMBL/GenBank/DDBJ databases">
        <title>Genome sequencing and assembly of multiple isolates from the Colletotrichum gloeosporioides species complex.</title>
        <authorList>
            <person name="Gan P."/>
            <person name="Shirasu K."/>
        </authorList>
    </citation>
    <scope>NUCLEOTIDE SEQUENCE [LARGE SCALE GENOMIC DNA]</scope>
    <source>
        <strain evidence="1 2">Nara gc5</strain>
    </source>
</reference>
<dbReference type="Proteomes" id="UP000011096">
    <property type="component" value="Unassembled WGS sequence"/>
</dbReference>
<protein>
    <submittedName>
        <fullName evidence="1">Uncharacterized protein</fullName>
    </submittedName>
</protein>
<dbReference type="AlphaFoldDB" id="A0A7J6JKA8"/>
<dbReference type="GeneID" id="90979695"/>
<gene>
    <name evidence="1" type="ORF">CGGC5_v003560</name>
</gene>
<proteinExistence type="predicted"/>
<dbReference type="InParanoid" id="A0A7J6JKA8"/>
<evidence type="ECO:0000313" key="1">
    <source>
        <dbReference type="EMBL" id="KAF4489714.1"/>
    </source>
</evidence>
<reference evidence="1 2" key="1">
    <citation type="submission" date="2012-08" db="EMBL/GenBank/DDBJ databases">
        <authorList>
            <person name="Gan P.H.P."/>
            <person name="Ikeda K."/>
            <person name="Irieda H."/>
            <person name="Narusaka M."/>
            <person name="O'Connell R.J."/>
            <person name="Narusaka Y."/>
            <person name="Takano Y."/>
            <person name="Kubo Y."/>
            <person name="Shirasu K."/>
        </authorList>
    </citation>
    <scope>NUCLEOTIDE SEQUENCE [LARGE SCALE GENOMIC DNA]</scope>
    <source>
        <strain evidence="1 2">Nara gc5</strain>
    </source>
</reference>